<dbReference type="PANTHER" id="PTHR43233:SF1">
    <property type="entry name" value="FAMILY N-ACETYLTRANSFERASE, PUTATIVE (AFU_ORTHOLOGUE AFUA_6G03350)-RELATED"/>
    <property type="match status" value="1"/>
</dbReference>
<dbReference type="EMBL" id="FQWD01000006">
    <property type="protein sequence ID" value="SHH11544.1"/>
    <property type="molecule type" value="Genomic_DNA"/>
</dbReference>
<dbReference type="PROSITE" id="PS51186">
    <property type="entry name" value="GNAT"/>
    <property type="match status" value="1"/>
</dbReference>
<dbReference type="AlphaFoldDB" id="A0A1M5QBL0"/>
<dbReference type="InterPro" id="IPR053144">
    <property type="entry name" value="Acetyltransferase_Butenolide"/>
</dbReference>
<evidence type="ECO:0000313" key="2">
    <source>
        <dbReference type="EMBL" id="SHH11544.1"/>
    </source>
</evidence>
<dbReference type="RefSeq" id="WP_425435078.1">
    <property type="nucleotide sequence ID" value="NZ_FQWD01000006.1"/>
</dbReference>
<evidence type="ECO:0000259" key="1">
    <source>
        <dbReference type="PROSITE" id="PS51186"/>
    </source>
</evidence>
<dbReference type="SUPFAM" id="SSF55729">
    <property type="entry name" value="Acyl-CoA N-acyltransferases (Nat)"/>
    <property type="match status" value="1"/>
</dbReference>
<sequence>MSDNQPQSAFTLVTHIEHMDFDAIHAFIGQTYWAKGIPVETMRTALENSVCVGVLQGDKQVAFARVITDKATFGYLSDVFVLPEYRGQGLSKRMLETIMTMPELQGLRRFMLATKDAHSLYRQFGFESVSDATPLMQIHRPDIYQ</sequence>
<feature type="domain" description="N-acetyltransferase" evidence="1">
    <location>
        <begin position="11"/>
        <end position="141"/>
    </location>
</feature>
<protein>
    <submittedName>
        <fullName evidence="2">N-acetylglutamate synthase, GNAT family</fullName>
    </submittedName>
</protein>
<evidence type="ECO:0000313" key="3">
    <source>
        <dbReference type="Proteomes" id="UP000184520"/>
    </source>
</evidence>
<dbReference type="Pfam" id="PF13508">
    <property type="entry name" value="Acetyltransf_7"/>
    <property type="match status" value="1"/>
</dbReference>
<reference evidence="3" key="1">
    <citation type="submission" date="2016-11" db="EMBL/GenBank/DDBJ databases">
        <authorList>
            <person name="Varghese N."/>
            <person name="Submissions S."/>
        </authorList>
    </citation>
    <scope>NUCLEOTIDE SEQUENCE [LARGE SCALE GENOMIC DNA]</scope>
    <source>
        <strain evidence="3">CGMCC 1.8995</strain>
    </source>
</reference>
<dbReference type="STRING" id="634436.SAMN05216361_3831"/>
<dbReference type="PANTHER" id="PTHR43233">
    <property type="entry name" value="FAMILY N-ACETYLTRANSFERASE, PUTATIVE (AFU_ORTHOLOGUE AFUA_6G03350)-RELATED"/>
    <property type="match status" value="1"/>
</dbReference>
<name>A0A1M5QBL0_9ALTE</name>
<accession>A0A1M5QBL0</accession>
<organism evidence="2 3">
    <name type="scientific">Marisediminitalea aggregata</name>
    <dbReference type="NCBI Taxonomy" id="634436"/>
    <lineage>
        <taxon>Bacteria</taxon>
        <taxon>Pseudomonadati</taxon>
        <taxon>Pseudomonadota</taxon>
        <taxon>Gammaproteobacteria</taxon>
        <taxon>Alteromonadales</taxon>
        <taxon>Alteromonadaceae</taxon>
        <taxon>Marisediminitalea</taxon>
    </lineage>
</organism>
<dbReference type="Gene3D" id="3.40.630.30">
    <property type="match status" value="1"/>
</dbReference>
<gene>
    <name evidence="2" type="ORF">SAMN05216361_3831</name>
</gene>
<dbReference type="GO" id="GO:0016747">
    <property type="term" value="F:acyltransferase activity, transferring groups other than amino-acyl groups"/>
    <property type="evidence" value="ECO:0007669"/>
    <property type="project" value="InterPro"/>
</dbReference>
<keyword evidence="3" id="KW-1185">Reference proteome</keyword>
<dbReference type="InterPro" id="IPR016181">
    <property type="entry name" value="Acyl_CoA_acyltransferase"/>
</dbReference>
<dbReference type="InterPro" id="IPR000182">
    <property type="entry name" value="GNAT_dom"/>
</dbReference>
<dbReference type="CDD" id="cd04301">
    <property type="entry name" value="NAT_SF"/>
    <property type="match status" value="1"/>
</dbReference>
<proteinExistence type="predicted"/>
<dbReference type="Proteomes" id="UP000184520">
    <property type="component" value="Unassembled WGS sequence"/>
</dbReference>